<keyword evidence="3" id="KW-1185">Reference proteome</keyword>
<dbReference type="OrthoDB" id="2971722at2"/>
<keyword evidence="1" id="KW-1133">Transmembrane helix</keyword>
<comment type="caution">
    <text evidence="2">The sequence shown here is derived from an EMBL/GenBank/DDBJ whole genome shotgun (WGS) entry which is preliminary data.</text>
</comment>
<dbReference type="AlphaFoldDB" id="A0A323TNA3"/>
<evidence type="ECO:0000313" key="2">
    <source>
        <dbReference type="EMBL" id="PYZ94233.1"/>
    </source>
</evidence>
<name>A0A323TNA3_9BACI</name>
<dbReference type="RefSeq" id="WP_110607868.1">
    <property type="nucleotide sequence ID" value="NZ_PDOD01000001.1"/>
</dbReference>
<gene>
    <name evidence="2" type="ORF">CR194_01460</name>
</gene>
<evidence type="ECO:0000313" key="3">
    <source>
        <dbReference type="Proteomes" id="UP000248214"/>
    </source>
</evidence>
<sequence>MGQLLLRAGALISVLMFGFILGIIYSDQEFDFTNSKFHVKEESTNDQALPKYELKDLDTNEIKMGEDGIVVYEEGKGELHDSLQEELPSFVEKAEPLTNEEASPLFSELGLKTAGAFEHVFQKMFSVLDGN</sequence>
<dbReference type="EMBL" id="PDOD01000001">
    <property type="protein sequence ID" value="PYZ94233.1"/>
    <property type="molecule type" value="Genomic_DNA"/>
</dbReference>
<organism evidence="2 3">
    <name type="scientific">Salipaludibacillus keqinensis</name>
    <dbReference type="NCBI Taxonomy" id="2045207"/>
    <lineage>
        <taxon>Bacteria</taxon>
        <taxon>Bacillati</taxon>
        <taxon>Bacillota</taxon>
        <taxon>Bacilli</taxon>
        <taxon>Bacillales</taxon>
        <taxon>Bacillaceae</taxon>
    </lineage>
</organism>
<protein>
    <submittedName>
        <fullName evidence="2">Uncharacterized protein</fullName>
    </submittedName>
</protein>
<keyword evidence="1" id="KW-0472">Membrane</keyword>
<feature type="transmembrane region" description="Helical" evidence="1">
    <location>
        <begin position="6"/>
        <end position="26"/>
    </location>
</feature>
<reference evidence="2 3" key="1">
    <citation type="submission" date="2017-10" db="EMBL/GenBank/DDBJ databases">
        <title>Bacillus sp. nov., a halophilic bacterium isolated from a Keqin Lake.</title>
        <authorList>
            <person name="Wang H."/>
        </authorList>
    </citation>
    <scope>NUCLEOTIDE SEQUENCE [LARGE SCALE GENOMIC DNA]</scope>
    <source>
        <strain evidence="2 3">KQ-12</strain>
    </source>
</reference>
<evidence type="ECO:0000256" key="1">
    <source>
        <dbReference type="SAM" id="Phobius"/>
    </source>
</evidence>
<accession>A0A323TNA3</accession>
<proteinExistence type="predicted"/>
<keyword evidence="1" id="KW-0812">Transmembrane</keyword>
<dbReference type="Proteomes" id="UP000248214">
    <property type="component" value="Unassembled WGS sequence"/>
</dbReference>